<dbReference type="STRING" id="121616.GA0070216_10120"/>
<accession>A0A1C4TW18</accession>
<name>A0A1C4TW18_9ACTN</name>
<evidence type="ECO:0000256" key="1">
    <source>
        <dbReference type="ARBA" id="ARBA00001968"/>
    </source>
</evidence>
<keyword evidence="4" id="KW-0255">Endonuclease</keyword>
<dbReference type="GO" id="GO:0004519">
    <property type="term" value="F:endonuclease activity"/>
    <property type="evidence" value="ECO:0007669"/>
    <property type="project" value="UniProtKB-KW"/>
</dbReference>
<dbReference type="Pfam" id="PF13359">
    <property type="entry name" value="DDE_Tnp_4"/>
    <property type="match status" value="1"/>
</dbReference>
<sequence>MATSRSGPTGDLTAARIHGITDALTSADVMTFVDKGYQGARGSVRTPFKRRRFRPKLSRRQKAVNRTHARIRARGERAIATLKTWKILAKLRCCPRRATAIVQAILVLHHVEATPRRMNMVHSC</sequence>
<gene>
    <name evidence="4" type="ORF">GA0070216_10120</name>
</gene>
<keyword evidence="4" id="KW-0378">Hydrolase</keyword>
<organism evidence="4 5">
    <name type="scientific">Micromonospora matsumotoense</name>
    <dbReference type="NCBI Taxonomy" id="121616"/>
    <lineage>
        <taxon>Bacteria</taxon>
        <taxon>Bacillati</taxon>
        <taxon>Actinomycetota</taxon>
        <taxon>Actinomycetes</taxon>
        <taxon>Micromonosporales</taxon>
        <taxon>Micromonosporaceae</taxon>
        <taxon>Micromonospora</taxon>
    </lineage>
</organism>
<keyword evidence="2" id="KW-0479">Metal-binding</keyword>
<evidence type="ECO:0000313" key="4">
    <source>
        <dbReference type="EMBL" id="SCE63640.1"/>
    </source>
</evidence>
<evidence type="ECO:0000256" key="2">
    <source>
        <dbReference type="ARBA" id="ARBA00022723"/>
    </source>
</evidence>
<reference evidence="5" key="1">
    <citation type="submission" date="2016-06" db="EMBL/GenBank/DDBJ databases">
        <authorList>
            <person name="Varghese N."/>
            <person name="Submissions Spin"/>
        </authorList>
    </citation>
    <scope>NUCLEOTIDE SEQUENCE [LARGE SCALE GENOMIC DNA]</scope>
    <source>
        <strain evidence="5">DSM 44100</strain>
    </source>
</reference>
<dbReference type="GO" id="GO:0046872">
    <property type="term" value="F:metal ion binding"/>
    <property type="evidence" value="ECO:0007669"/>
    <property type="project" value="UniProtKB-KW"/>
</dbReference>
<protein>
    <submittedName>
        <fullName evidence="4">DDE superfamily endonuclease</fullName>
    </submittedName>
</protein>
<keyword evidence="5" id="KW-1185">Reference proteome</keyword>
<evidence type="ECO:0000259" key="3">
    <source>
        <dbReference type="Pfam" id="PF13359"/>
    </source>
</evidence>
<keyword evidence="4" id="KW-0540">Nuclease</keyword>
<proteinExistence type="predicted"/>
<dbReference type="AlphaFoldDB" id="A0A1C4TW18"/>
<comment type="cofactor">
    <cofactor evidence="1">
        <name>a divalent metal cation</name>
        <dbReference type="ChEBI" id="CHEBI:60240"/>
    </cofactor>
</comment>
<dbReference type="InterPro" id="IPR027806">
    <property type="entry name" value="HARBI1_dom"/>
</dbReference>
<feature type="domain" description="DDE Tnp4" evidence="3">
    <location>
        <begin position="3"/>
        <end position="109"/>
    </location>
</feature>
<evidence type="ECO:0000313" key="5">
    <source>
        <dbReference type="Proteomes" id="UP000198797"/>
    </source>
</evidence>
<dbReference type="EMBL" id="FMCU01000001">
    <property type="protein sequence ID" value="SCE63640.1"/>
    <property type="molecule type" value="Genomic_DNA"/>
</dbReference>
<dbReference type="Proteomes" id="UP000198797">
    <property type="component" value="Unassembled WGS sequence"/>
</dbReference>